<dbReference type="SFLD" id="SFLDF00275">
    <property type="entry name" value="adenosine_C2_methyltransferase"/>
    <property type="match status" value="1"/>
</dbReference>
<keyword evidence="10" id="KW-0479">Metal-binding</keyword>
<protein>
    <recommendedName>
        <fullName evidence="13">Radical SAM core domain-containing protein</fullName>
    </recommendedName>
</protein>
<keyword evidence="6" id="KW-0489">Methyltransferase</keyword>
<dbReference type="Gene3D" id="3.20.20.70">
    <property type="entry name" value="Aldolase class I"/>
    <property type="match status" value="1"/>
</dbReference>
<dbReference type="EMBL" id="JALJOT010000016">
    <property type="protein sequence ID" value="KAK9902027.1"/>
    <property type="molecule type" value="Genomic_DNA"/>
</dbReference>
<dbReference type="InterPro" id="IPR013785">
    <property type="entry name" value="Aldolase_TIM"/>
</dbReference>
<accession>A0ABR2YBY8</accession>
<keyword evidence="8" id="KW-0949">S-adenosyl-L-methionine</keyword>
<dbReference type="InterPro" id="IPR004383">
    <property type="entry name" value="rRNA_lsu_MTrfase_RlmN/Cfr"/>
</dbReference>
<keyword evidence="3" id="KW-0004">4Fe-4S</keyword>
<comment type="cofactor">
    <cofactor evidence="1">
        <name>[4Fe-4S] cluster</name>
        <dbReference type="ChEBI" id="CHEBI:49883"/>
    </cofactor>
</comment>
<dbReference type="Pfam" id="PF21016">
    <property type="entry name" value="RlmN_N"/>
    <property type="match status" value="1"/>
</dbReference>
<evidence type="ECO:0000256" key="11">
    <source>
        <dbReference type="ARBA" id="ARBA00023004"/>
    </source>
</evidence>
<dbReference type="Pfam" id="PF04055">
    <property type="entry name" value="Radical_SAM"/>
    <property type="match status" value="1"/>
</dbReference>
<evidence type="ECO:0000256" key="7">
    <source>
        <dbReference type="ARBA" id="ARBA00022679"/>
    </source>
</evidence>
<feature type="domain" description="Radical SAM core" evidence="13">
    <location>
        <begin position="186"/>
        <end position="439"/>
    </location>
</feature>
<keyword evidence="9" id="KW-0819">tRNA processing</keyword>
<dbReference type="PANTHER" id="PTHR30544">
    <property type="entry name" value="23S RRNA METHYLTRANSFERASE"/>
    <property type="match status" value="1"/>
</dbReference>
<evidence type="ECO:0000256" key="5">
    <source>
        <dbReference type="ARBA" id="ARBA00022552"/>
    </source>
</evidence>
<dbReference type="InterPro" id="IPR058240">
    <property type="entry name" value="rSAM_sf"/>
</dbReference>
<organism evidence="14 15">
    <name type="scientific">Coccomyxa subellipsoidea</name>
    <dbReference type="NCBI Taxonomy" id="248742"/>
    <lineage>
        <taxon>Eukaryota</taxon>
        <taxon>Viridiplantae</taxon>
        <taxon>Chlorophyta</taxon>
        <taxon>core chlorophytes</taxon>
        <taxon>Trebouxiophyceae</taxon>
        <taxon>Trebouxiophyceae incertae sedis</taxon>
        <taxon>Coccomyxaceae</taxon>
        <taxon>Coccomyxa</taxon>
    </lineage>
</organism>
<name>A0ABR2YBY8_9CHLO</name>
<keyword evidence="5" id="KW-0698">rRNA processing</keyword>
<gene>
    <name evidence="14" type="ORF">WJX75_001626</name>
</gene>
<dbReference type="PANTHER" id="PTHR30544:SF9">
    <property type="entry name" value="RADICAL SAM SUPERFAMILY PROTEIN"/>
    <property type="match status" value="1"/>
</dbReference>
<proteinExistence type="predicted"/>
<dbReference type="InterPro" id="IPR040072">
    <property type="entry name" value="Methyltransferase_A"/>
</dbReference>
<evidence type="ECO:0000256" key="12">
    <source>
        <dbReference type="ARBA" id="ARBA00023014"/>
    </source>
</evidence>
<keyword evidence="4" id="KW-0963">Cytoplasm</keyword>
<dbReference type="Gene3D" id="1.10.150.530">
    <property type="match status" value="1"/>
</dbReference>
<evidence type="ECO:0000256" key="3">
    <source>
        <dbReference type="ARBA" id="ARBA00022485"/>
    </source>
</evidence>
<reference evidence="14 15" key="1">
    <citation type="journal article" date="2024" name="Nat. Commun.">
        <title>Phylogenomics reveals the evolutionary origins of lichenization in chlorophyte algae.</title>
        <authorList>
            <person name="Puginier C."/>
            <person name="Libourel C."/>
            <person name="Otte J."/>
            <person name="Skaloud P."/>
            <person name="Haon M."/>
            <person name="Grisel S."/>
            <person name="Petersen M."/>
            <person name="Berrin J.G."/>
            <person name="Delaux P.M."/>
            <person name="Dal Grande F."/>
            <person name="Keller J."/>
        </authorList>
    </citation>
    <scope>NUCLEOTIDE SEQUENCE [LARGE SCALE GENOMIC DNA]</scope>
    <source>
        <strain evidence="14 15">SAG 216-7</strain>
    </source>
</reference>
<evidence type="ECO:0000256" key="2">
    <source>
        <dbReference type="ARBA" id="ARBA00004496"/>
    </source>
</evidence>
<dbReference type="SFLD" id="SFLDS00029">
    <property type="entry name" value="Radical_SAM"/>
    <property type="match status" value="1"/>
</dbReference>
<evidence type="ECO:0000256" key="1">
    <source>
        <dbReference type="ARBA" id="ARBA00001966"/>
    </source>
</evidence>
<keyword evidence="15" id="KW-1185">Reference proteome</keyword>
<evidence type="ECO:0000256" key="9">
    <source>
        <dbReference type="ARBA" id="ARBA00022694"/>
    </source>
</evidence>
<dbReference type="InterPro" id="IPR027492">
    <property type="entry name" value="RNA_MTrfase_RlmN"/>
</dbReference>
<evidence type="ECO:0000256" key="6">
    <source>
        <dbReference type="ARBA" id="ARBA00022603"/>
    </source>
</evidence>
<evidence type="ECO:0000313" key="15">
    <source>
        <dbReference type="Proteomes" id="UP001491310"/>
    </source>
</evidence>
<dbReference type="InterPro" id="IPR048641">
    <property type="entry name" value="RlmN_N"/>
</dbReference>
<comment type="caution">
    <text evidence="14">The sequence shown here is derived from an EMBL/GenBank/DDBJ whole genome shotgun (WGS) entry which is preliminary data.</text>
</comment>
<evidence type="ECO:0000256" key="10">
    <source>
        <dbReference type="ARBA" id="ARBA00022723"/>
    </source>
</evidence>
<dbReference type="NCBIfam" id="TIGR00048">
    <property type="entry name" value="rRNA_mod_RlmN"/>
    <property type="match status" value="1"/>
</dbReference>
<keyword evidence="11" id="KW-0408">Iron</keyword>
<dbReference type="SUPFAM" id="SSF102114">
    <property type="entry name" value="Radical SAM enzymes"/>
    <property type="match status" value="1"/>
</dbReference>
<dbReference type="SFLD" id="SFLDG01062">
    <property type="entry name" value="methyltransferase_(Class_A)"/>
    <property type="match status" value="1"/>
</dbReference>
<dbReference type="Proteomes" id="UP001491310">
    <property type="component" value="Unassembled WGS sequence"/>
</dbReference>
<evidence type="ECO:0000313" key="14">
    <source>
        <dbReference type="EMBL" id="KAK9902027.1"/>
    </source>
</evidence>
<dbReference type="InterPro" id="IPR007197">
    <property type="entry name" value="rSAM"/>
</dbReference>
<sequence length="473" mass="51006">MLASASQGSHTAPVSAKAGALQRRHLALQAADTAHETVRGLESCATREGEASCSTAGSTPAFLARKGVLNTRGQIMLKSLTYAELEQWCISVGERPQRARQLWRWMYYDGNWVRSLDDTADAQDGLSASFREQWREKITVDGALTLRSVHTAGDGTRKMVFELQDSAEAAGAGVEAVIIPVGPGASRPRTTLCVSSQVGCAQNCQFCFTGRMGLRAQLSAAQIVEQVVEARRHIADHNERIAAGEAPGAAPIAPISNIVFMGMGEPLHNAEAVATALEVLCHKQGLQFSPNKVTVSTVGLVPQMRQLALTSGVQLAVSLHATIDEVRSWIVPLNRRYPLAVLMGALEELYPRNAALRPRAGRHVLFEYVMLRGVNDSLEDAERLVKLTAAIECKVNLILFNPHAGTPFVASSKEQVLAFQAVLKTAGVVCTVRDSRGDDEMAACGQLGNIDELSRLAPMLKPPQRFREALVAA</sequence>
<evidence type="ECO:0000256" key="8">
    <source>
        <dbReference type="ARBA" id="ARBA00022691"/>
    </source>
</evidence>
<keyword evidence="7" id="KW-0808">Transferase</keyword>
<evidence type="ECO:0000259" key="13">
    <source>
        <dbReference type="PROSITE" id="PS51918"/>
    </source>
</evidence>
<keyword evidence="12" id="KW-0411">Iron-sulfur</keyword>
<comment type="subcellular location">
    <subcellularLocation>
        <location evidence="2">Cytoplasm</location>
    </subcellularLocation>
</comment>
<dbReference type="CDD" id="cd01335">
    <property type="entry name" value="Radical_SAM"/>
    <property type="match status" value="1"/>
</dbReference>
<evidence type="ECO:0000256" key="4">
    <source>
        <dbReference type="ARBA" id="ARBA00022490"/>
    </source>
</evidence>
<dbReference type="PROSITE" id="PS51918">
    <property type="entry name" value="RADICAL_SAM"/>
    <property type="match status" value="1"/>
</dbReference>